<evidence type="ECO:0000259" key="2">
    <source>
        <dbReference type="Pfam" id="PF13439"/>
    </source>
</evidence>
<dbReference type="Pfam" id="PF00534">
    <property type="entry name" value="Glycos_transf_1"/>
    <property type="match status" value="1"/>
</dbReference>
<dbReference type="InterPro" id="IPR001296">
    <property type="entry name" value="Glyco_trans_1"/>
</dbReference>
<organism evidence="3 4">
    <name type="scientific">Flaviramulus aquimarinus</name>
    <dbReference type="NCBI Taxonomy" id="1170456"/>
    <lineage>
        <taxon>Bacteria</taxon>
        <taxon>Pseudomonadati</taxon>
        <taxon>Bacteroidota</taxon>
        <taxon>Flavobacteriia</taxon>
        <taxon>Flavobacteriales</taxon>
        <taxon>Flavobacteriaceae</taxon>
        <taxon>Flaviramulus</taxon>
    </lineage>
</organism>
<dbReference type="EMBL" id="BAABJH010000006">
    <property type="protein sequence ID" value="GAA4898898.1"/>
    <property type="molecule type" value="Genomic_DNA"/>
</dbReference>
<accession>A0ABP9FDR7</accession>
<proteinExistence type="predicted"/>
<dbReference type="Gene3D" id="3.40.50.2000">
    <property type="entry name" value="Glycogen Phosphorylase B"/>
    <property type="match status" value="2"/>
</dbReference>
<dbReference type="Pfam" id="PF13439">
    <property type="entry name" value="Glyco_transf_4"/>
    <property type="match status" value="1"/>
</dbReference>
<evidence type="ECO:0000313" key="4">
    <source>
        <dbReference type="Proteomes" id="UP001500433"/>
    </source>
</evidence>
<dbReference type="CDD" id="cd03811">
    <property type="entry name" value="GT4_GT28_WabH-like"/>
    <property type="match status" value="1"/>
</dbReference>
<dbReference type="PANTHER" id="PTHR12526">
    <property type="entry name" value="GLYCOSYLTRANSFERASE"/>
    <property type="match status" value="1"/>
</dbReference>
<dbReference type="InterPro" id="IPR028098">
    <property type="entry name" value="Glyco_trans_4-like_N"/>
</dbReference>
<gene>
    <name evidence="3" type="primary">pglJ</name>
    <name evidence="3" type="ORF">GCM10023311_25080</name>
</gene>
<sequence length="376" mass="43437">MKTNKLILKRLLSTFNLLMKKKTKIIFILPSLASGGAERVISFVSQNINKEIFEPILLIAGYQSETAYDIKSIKINYLNKSKVRFAIPSIILFLIKHRADIVLSSISHTNEAMSLISPLFRKTKFIGREATILSHRKKERNKKKWSPFSFVLKRLKDFKRLDMIICQSRDMAEDMIKNYQVPKHRTCIINNPISSLPPVKSSRVITETKKFITVGRLTQIKGHLRILEMLSKLKTPFLYTIIGDGNYKDVIFEKAKKLSLLKYIKHIPFTTNVNDYLAENDMFLQGSYVEGFPNALLESCVIGTPVIAFNVPGGTKEIIENGINGFLVDDETTYINMMEDVREWEPDEIRQSVYLKFNKEKIIEQYEKLFIDILKK</sequence>
<reference evidence="4" key="1">
    <citation type="journal article" date="2019" name="Int. J. Syst. Evol. Microbiol.">
        <title>The Global Catalogue of Microorganisms (GCM) 10K type strain sequencing project: providing services to taxonomists for standard genome sequencing and annotation.</title>
        <authorList>
            <consortium name="The Broad Institute Genomics Platform"/>
            <consortium name="The Broad Institute Genome Sequencing Center for Infectious Disease"/>
            <person name="Wu L."/>
            <person name="Ma J."/>
        </authorList>
    </citation>
    <scope>NUCLEOTIDE SEQUENCE [LARGE SCALE GENOMIC DNA]</scope>
    <source>
        <strain evidence="4">JCM 18274</strain>
    </source>
</reference>
<dbReference type="PANTHER" id="PTHR12526:SF630">
    <property type="entry name" value="GLYCOSYLTRANSFERASE"/>
    <property type="match status" value="1"/>
</dbReference>
<name>A0ABP9FDR7_9FLAO</name>
<protein>
    <submittedName>
        <fullName evidence="3">N-acetylgalactosamine-N, N'-diacetylbacillosaminyl -diphospho-undecaprenol 4-alpha-N-acetylgalactosaminyltransferase</fullName>
    </submittedName>
</protein>
<dbReference type="Proteomes" id="UP001500433">
    <property type="component" value="Unassembled WGS sequence"/>
</dbReference>
<evidence type="ECO:0000313" key="3">
    <source>
        <dbReference type="EMBL" id="GAA4898898.1"/>
    </source>
</evidence>
<feature type="domain" description="Glycosyl transferase family 1" evidence="1">
    <location>
        <begin position="205"/>
        <end position="350"/>
    </location>
</feature>
<feature type="domain" description="Glycosyltransferase subfamily 4-like N-terminal" evidence="2">
    <location>
        <begin position="35"/>
        <end position="193"/>
    </location>
</feature>
<evidence type="ECO:0000259" key="1">
    <source>
        <dbReference type="Pfam" id="PF00534"/>
    </source>
</evidence>
<dbReference type="SUPFAM" id="SSF53756">
    <property type="entry name" value="UDP-Glycosyltransferase/glycogen phosphorylase"/>
    <property type="match status" value="1"/>
</dbReference>
<comment type="caution">
    <text evidence="3">The sequence shown here is derived from an EMBL/GenBank/DDBJ whole genome shotgun (WGS) entry which is preliminary data.</text>
</comment>
<keyword evidence="4" id="KW-1185">Reference proteome</keyword>